<dbReference type="Pfam" id="PF13020">
    <property type="entry name" value="NOV_C"/>
    <property type="match status" value="1"/>
</dbReference>
<proteinExistence type="predicted"/>
<accession>A0A1I4S402</accession>
<organism evidence="2 3">
    <name type="scientific">Nitrosomonas communis</name>
    <dbReference type="NCBI Taxonomy" id="44574"/>
    <lineage>
        <taxon>Bacteria</taxon>
        <taxon>Pseudomonadati</taxon>
        <taxon>Pseudomonadota</taxon>
        <taxon>Betaproteobacteria</taxon>
        <taxon>Nitrosomonadales</taxon>
        <taxon>Nitrosomonadaceae</taxon>
        <taxon>Nitrosomonas</taxon>
    </lineage>
</organism>
<dbReference type="Proteomes" id="UP000183287">
    <property type="component" value="Unassembled WGS sequence"/>
</dbReference>
<dbReference type="AlphaFoldDB" id="A0A1I4S402"/>
<reference evidence="3" key="1">
    <citation type="submission" date="2016-10" db="EMBL/GenBank/DDBJ databases">
        <authorList>
            <person name="Varghese N."/>
            <person name="Submissions S."/>
        </authorList>
    </citation>
    <scope>NUCLEOTIDE SEQUENCE [LARGE SCALE GENOMIC DNA]</scope>
    <source>
        <strain evidence="3">Nm44</strain>
    </source>
</reference>
<dbReference type="EMBL" id="FOUB01000037">
    <property type="protein sequence ID" value="SFM59189.1"/>
    <property type="molecule type" value="Genomic_DNA"/>
</dbReference>
<feature type="domain" description="Protein NO VEIN C-terminal" evidence="1">
    <location>
        <begin position="522"/>
        <end position="586"/>
    </location>
</feature>
<protein>
    <recommendedName>
        <fullName evidence="1">Protein NO VEIN C-terminal domain-containing protein</fullName>
    </recommendedName>
</protein>
<name>A0A1I4S402_9PROT</name>
<evidence type="ECO:0000259" key="1">
    <source>
        <dbReference type="Pfam" id="PF13020"/>
    </source>
</evidence>
<sequence>MDRKLLLYVAIDTIPLIRLSDGTHIIARENGKPKAFLPSAIQTGFPTMHKDVCTSAEARAFLISLGITEPDQVDDVVVNVLYKYKQDEFSINDKDYAYDIEKIIVAFSTDSKLQREKLLLALKETSFVMAVDAGTGSKLRVEPDKLYLATEHIKQLFAGIPNILIVDNSYECLKGEKLRDLLEACGALWFPRPQKTTSTLSNEELRILRREAGHEETSYRNDCLEDWIIQDIGLLINTLPALAVEERTERAQLLWESLCHLEERRRGVFEGEYKWTHNGSYTKKFPSTFLRQLNETSWVPDRDGKLQPPGLVIFDTLEWKNNPFLLSKITFKPPLLDQLAKEAGIEPAILDSLKKFGITTVADLTSRLGFTEPASKPADKLEPALLYDQDVYGDAKDLYGDLPDIPPGIPDTDGDGFIRSNSRNVISNQQLKVDGDSRGVNYIATDYLSYSSKKVGGNWKGSINSSKRPPGSNGGRPFISYVGVHTNDEESDPDGLDQIARMKLEELAIQQILAVEPKLKRAAAFNPGFDLVEEGSDGQPIRWVEVKAMTGTLHDRPVGISSTQFECARLHGAAFWLYVVEKVSSPEGTRILRIQDPAGHVRTFTFDHGWVHITKTEFV</sequence>
<evidence type="ECO:0000313" key="2">
    <source>
        <dbReference type="EMBL" id="SFM59189.1"/>
    </source>
</evidence>
<dbReference type="InterPro" id="IPR024975">
    <property type="entry name" value="NOV_C"/>
</dbReference>
<evidence type="ECO:0000313" key="3">
    <source>
        <dbReference type="Proteomes" id="UP000183287"/>
    </source>
</evidence>
<gene>
    <name evidence="2" type="ORF">SAMN05421863_103730</name>
</gene>
<keyword evidence="3" id="KW-1185">Reference proteome</keyword>